<keyword evidence="2" id="KW-1185">Reference proteome</keyword>
<dbReference type="Proteomes" id="UP001057402">
    <property type="component" value="Chromosome 9"/>
</dbReference>
<name>A0ACB9MPA4_9MYRT</name>
<accession>A0ACB9MPA4</accession>
<evidence type="ECO:0000313" key="2">
    <source>
        <dbReference type="Proteomes" id="UP001057402"/>
    </source>
</evidence>
<protein>
    <submittedName>
        <fullName evidence="1">Uncharacterized protein</fullName>
    </submittedName>
</protein>
<evidence type="ECO:0000313" key="1">
    <source>
        <dbReference type="EMBL" id="KAI4324661.1"/>
    </source>
</evidence>
<reference evidence="2" key="1">
    <citation type="journal article" date="2023" name="Front. Plant Sci.">
        <title>Chromosomal-level genome assembly of Melastoma candidum provides insights into trichome evolution.</title>
        <authorList>
            <person name="Zhong Y."/>
            <person name="Wu W."/>
            <person name="Sun C."/>
            <person name="Zou P."/>
            <person name="Liu Y."/>
            <person name="Dai S."/>
            <person name="Zhou R."/>
        </authorList>
    </citation>
    <scope>NUCLEOTIDE SEQUENCE [LARGE SCALE GENOMIC DNA]</scope>
</reference>
<comment type="caution">
    <text evidence="1">The sequence shown here is derived from an EMBL/GenBank/DDBJ whole genome shotgun (WGS) entry which is preliminary data.</text>
</comment>
<gene>
    <name evidence="1" type="ORF">MLD38_030128</name>
</gene>
<dbReference type="EMBL" id="CM042888">
    <property type="protein sequence ID" value="KAI4324661.1"/>
    <property type="molecule type" value="Genomic_DNA"/>
</dbReference>
<proteinExistence type="predicted"/>
<sequence length="463" mass="52245">MALKRFFNDPDSDKDDSSRSERRIRTRLTSVIGEVVMMNNFKHFTTALEPMLRRVVHEEVERGLSRCTRSFARSPSLRLQALETSTLELKFSKNLSLPIFTGTKIVDQDGAPLQIILVDTMGSPVVLATLPNPIKIEIMVLDGDFPSNDRNDWTSEEFNRHIVRERTGRRPLLAGDLSTIMKGNGVTSVGDLELTDNSSWIRSRRFRIGARVSSGSNQGVRIREAMTEPFIVKDHRGELYKKHHPPSLKDEVWRLEKIGKEGAFHKKLSVAGINTVQDFLKLSVVDALRLRRILGPGMSEKMWEVTIKHARTCVMGNKSYVYRSGHESYIVVNPICQVEQAFVDGNLYSTREIPTVNRPYIENLVRQAYSNWGSLEETEVTYPNELPQLPQGDVEMYDANFRHQGPSGRGVDYHTAGVGGWHVEQAFAASPIESTYQIGYSITETSSDGELGPSSFISRSPRM</sequence>
<organism evidence="1 2">
    <name type="scientific">Melastoma candidum</name>
    <dbReference type="NCBI Taxonomy" id="119954"/>
    <lineage>
        <taxon>Eukaryota</taxon>
        <taxon>Viridiplantae</taxon>
        <taxon>Streptophyta</taxon>
        <taxon>Embryophyta</taxon>
        <taxon>Tracheophyta</taxon>
        <taxon>Spermatophyta</taxon>
        <taxon>Magnoliopsida</taxon>
        <taxon>eudicotyledons</taxon>
        <taxon>Gunneridae</taxon>
        <taxon>Pentapetalae</taxon>
        <taxon>rosids</taxon>
        <taxon>malvids</taxon>
        <taxon>Myrtales</taxon>
        <taxon>Melastomataceae</taxon>
        <taxon>Melastomatoideae</taxon>
        <taxon>Melastomateae</taxon>
        <taxon>Melastoma</taxon>
    </lineage>
</organism>